<protein>
    <recommendedName>
        <fullName evidence="4">Pathway-specific nitrogen regulator</fullName>
    </recommendedName>
</protein>
<feature type="region of interest" description="Disordered" evidence="1">
    <location>
        <begin position="126"/>
        <end position="165"/>
    </location>
</feature>
<evidence type="ECO:0000313" key="3">
    <source>
        <dbReference type="Proteomes" id="UP001303373"/>
    </source>
</evidence>
<gene>
    <name evidence="2" type="ORF">R9X50_00624000</name>
</gene>
<feature type="region of interest" description="Disordered" evidence="1">
    <location>
        <begin position="537"/>
        <end position="572"/>
    </location>
</feature>
<name>A0AAQ3RBH2_9PEZI</name>
<dbReference type="Proteomes" id="UP001303373">
    <property type="component" value="Chromosome 10"/>
</dbReference>
<organism evidence="2 3">
    <name type="scientific">Acrodontium crateriforme</name>
    <dbReference type="NCBI Taxonomy" id="150365"/>
    <lineage>
        <taxon>Eukaryota</taxon>
        <taxon>Fungi</taxon>
        <taxon>Dikarya</taxon>
        <taxon>Ascomycota</taxon>
        <taxon>Pezizomycotina</taxon>
        <taxon>Dothideomycetes</taxon>
        <taxon>Dothideomycetidae</taxon>
        <taxon>Mycosphaerellales</taxon>
        <taxon>Teratosphaeriaceae</taxon>
        <taxon>Acrodontium</taxon>
    </lineage>
</organism>
<feature type="compositionally biased region" description="Polar residues" evidence="1">
    <location>
        <begin position="387"/>
        <end position="398"/>
    </location>
</feature>
<reference evidence="2 3" key="1">
    <citation type="submission" date="2023-11" db="EMBL/GenBank/DDBJ databases">
        <title>An acidophilic fungus is an integral part of prey digestion in a carnivorous sundew plant.</title>
        <authorList>
            <person name="Tsai I.J."/>
        </authorList>
    </citation>
    <scope>NUCLEOTIDE SEQUENCE [LARGE SCALE GENOMIC DNA]</scope>
    <source>
        <strain evidence="2">169a</strain>
    </source>
</reference>
<proteinExistence type="predicted"/>
<dbReference type="EMBL" id="CP138589">
    <property type="protein sequence ID" value="WPH03361.1"/>
    <property type="molecule type" value="Genomic_DNA"/>
</dbReference>
<feature type="compositionally biased region" description="Basic and acidic residues" evidence="1">
    <location>
        <begin position="375"/>
        <end position="386"/>
    </location>
</feature>
<keyword evidence="3" id="KW-1185">Reference proteome</keyword>
<evidence type="ECO:0000313" key="2">
    <source>
        <dbReference type="EMBL" id="WPH03361.1"/>
    </source>
</evidence>
<feature type="region of interest" description="Disordered" evidence="1">
    <location>
        <begin position="1"/>
        <end position="35"/>
    </location>
</feature>
<evidence type="ECO:0008006" key="4">
    <source>
        <dbReference type="Google" id="ProtNLM"/>
    </source>
</evidence>
<dbReference type="AlphaFoldDB" id="A0AAQ3RBH2"/>
<feature type="compositionally biased region" description="Basic and acidic residues" evidence="1">
    <location>
        <begin position="415"/>
        <end position="424"/>
    </location>
</feature>
<accession>A0AAQ3RBH2</accession>
<evidence type="ECO:0000256" key="1">
    <source>
        <dbReference type="SAM" id="MobiDB-lite"/>
    </source>
</evidence>
<feature type="region of interest" description="Disordered" evidence="1">
    <location>
        <begin position="366"/>
        <end position="440"/>
    </location>
</feature>
<sequence>MARQRHKAHPFTIWADTGIPTPEPESKPSFDESCAMQDRLESSQFDCRSSILDDDIWEDQEEVEEVRDEGHGALVSTNEGEDRRESGMARTSISSLPESEYHADILLPARSPQMIRPSFMRPESVRRMQMSSPPPFHSRSPRVSLQRLSRSRPATPKSVRSANLLGSPRPKAIIHEDSDEDEKHYPLVLLHITILPVELPWSAESMHALLPKTTMDNLHLIKAKVSDTIFQRGILIPHPGEEYELLEDRLLEALELTQERVTKCGHFRNRSSVSSGLSFDSGRGSDSAMGGSIDCPIGEQCTTCGSPVKDSRFGTGQGDRRWSVRVFAANGLMRSAAWSAAWSEMESVDVEILPWISEEMKITLDERREEEEIEMQARGEIEEPSSRPDTGNGESLLQGQEGMSPRPATASKIETIVENRRDGAEPIEQTPGTSPSDLPQIYRKSEIPLSLLLRNYVFLLAQDRRNIAALILALLSIVWMLQPAGTSGPDISSTSSAPHPEVKIPEESILKLTSANVDIPVKIADITSMMDIVHDTPTNADISDTHDQSLESPIDPKGGGKSSPEDVQTDIS</sequence>